<proteinExistence type="predicted"/>
<dbReference type="OrthoDB" id="1441018at2"/>
<keyword evidence="1" id="KW-0175">Coiled coil</keyword>
<evidence type="ECO:0000256" key="2">
    <source>
        <dbReference type="SAM" id="Phobius"/>
    </source>
</evidence>
<feature type="transmembrane region" description="Helical" evidence="2">
    <location>
        <begin position="46"/>
        <end position="65"/>
    </location>
</feature>
<evidence type="ECO:0000313" key="4">
    <source>
        <dbReference type="Proteomes" id="UP000323930"/>
    </source>
</evidence>
<evidence type="ECO:0000256" key="1">
    <source>
        <dbReference type="SAM" id="Coils"/>
    </source>
</evidence>
<keyword evidence="2" id="KW-0812">Transmembrane</keyword>
<gene>
    <name evidence="3" type="ORF">FUA24_18495</name>
</gene>
<reference evidence="3 4" key="1">
    <citation type="submission" date="2019-08" db="EMBL/GenBank/DDBJ databases">
        <title>Seonamhaeicola sediminis sp. nov., isolated from marine sediment.</title>
        <authorList>
            <person name="Cao W.R."/>
        </authorList>
    </citation>
    <scope>NUCLEOTIDE SEQUENCE [LARGE SCALE GENOMIC DNA]</scope>
    <source>
        <strain evidence="3 4">B011</strain>
    </source>
</reference>
<protein>
    <recommendedName>
        <fullName evidence="5">Anti-sigma factor</fullName>
    </recommendedName>
</protein>
<name>A0A5D0HNC9_9FLAO</name>
<evidence type="ECO:0000313" key="3">
    <source>
        <dbReference type="EMBL" id="TYA71567.1"/>
    </source>
</evidence>
<dbReference type="EMBL" id="VSDQ01000718">
    <property type="protein sequence ID" value="TYA71567.1"/>
    <property type="molecule type" value="Genomic_DNA"/>
</dbReference>
<comment type="caution">
    <text evidence="3">The sequence shown here is derived from an EMBL/GenBank/DDBJ whole genome shotgun (WGS) entry which is preliminary data.</text>
</comment>
<keyword evidence="2" id="KW-0472">Membrane</keyword>
<keyword evidence="2" id="KW-1133">Transmembrane helix</keyword>
<dbReference type="Proteomes" id="UP000323930">
    <property type="component" value="Unassembled WGS sequence"/>
</dbReference>
<feature type="coiled-coil region" evidence="1">
    <location>
        <begin position="127"/>
        <end position="182"/>
    </location>
</feature>
<evidence type="ECO:0008006" key="5">
    <source>
        <dbReference type="Google" id="ProtNLM"/>
    </source>
</evidence>
<accession>A0A5D0HNC9</accession>
<dbReference type="RefSeq" id="WP_148544553.1">
    <property type="nucleotide sequence ID" value="NZ_VSDQ01000718.1"/>
</dbReference>
<sequence>MAQDIRELFKDDKIANEQMPKNHEARFLEKLDKALPQETSNKSSFGWMRIAASIVLLIGLSFGAYKMFQPNVKEGEKPVKIVKNNTVETKSLGDLSPGLKKVEDYYLASINLELSKIKYTAETKDLFDGYIEQLSELDKEYKRLSLELTESGPSELTVNALIDNLKLRLNLLYRLKSQLKELTPEEAGTEVVEKAA</sequence>
<keyword evidence="4" id="KW-1185">Reference proteome</keyword>
<dbReference type="AlphaFoldDB" id="A0A5D0HNC9"/>
<organism evidence="3 4">
    <name type="scientific">Seonamhaeicola marinus</name>
    <dbReference type="NCBI Taxonomy" id="1912246"/>
    <lineage>
        <taxon>Bacteria</taxon>
        <taxon>Pseudomonadati</taxon>
        <taxon>Bacteroidota</taxon>
        <taxon>Flavobacteriia</taxon>
        <taxon>Flavobacteriales</taxon>
        <taxon>Flavobacteriaceae</taxon>
    </lineage>
</organism>